<evidence type="ECO:0000313" key="1">
    <source>
        <dbReference type="EMBL" id="KAJ2897888.1"/>
    </source>
</evidence>
<dbReference type="EMBL" id="JANBVB010000089">
    <property type="protein sequence ID" value="KAJ2897888.1"/>
    <property type="molecule type" value="Genomic_DNA"/>
</dbReference>
<reference evidence="1" key="1">
    <citation type="submission" date="2022-07" db="EMBL/GenBank/DDBJ databases">
        <title>Phylogenomic reconstructions and comparative analyses of Kickxellomycotina fungi.</title>
        <authorList>
            <person name="Reynolds N.K."/>
            <person name="Stajich J.E."/>
            <person name="Barry K."/>
            <person name="Grigoriev I.V."/>
            <person name="Crous P."/>
            <person name="Smith M.E."/>
        </authorList>
    </citation>
    <scope>NUCLEOTIDE SEQUENCE</scope>
    <source>
        <strain evidence="1">CBS 190363</strain>
    </source>
</reference>
<keyword evidence="2" id="KW-1185">Reference proteome</keyword>
<dbReference type="Proteomes" id="UP001139981">
    <property type="component" value="Unassembled WGS sequence"/>
</dbReference>
<organism evidence="1 2">
    <name type="scientific">Coemansia aciculifera</name>
    <dbReference type="NCBI Taxonomy" id="417176"/>
    <lineage>
        <taxon>Eukaryota</taxon>
        <taxon>Fungi</taxon>
        <taxon>Fungi incertae sedis</taxon>
        <taxon>Zoopagomycota</taxon>
        <taxon>Kickxellomycotina</taxon>
        <taxon>Kickxellomycetes</taxon>
        <taxon>Kickxellales</taxon>
        <taxon>Kickxellaceae</taxon>
        <taxon>Coemansia</taxon>
    </lineage>
</organism>
<gene>
    <name evidence="1" type="ORF">IWW38_001576</name>
</gene>
<evidence type="ECO:0000313" key="2">
    <source>
        <dbReference type="Proteomes" id="UP001139981"/>
    </source>
</evidence>
<comment type="caution">
    <text evidence="1">The sequence shown here is derived from an EMBL/GenBank/DDBJ whole genome shotgun (WGS) entry which is preliminary data.</text>
</comment>
<accession>A0ACC1M7N3</accession>
<proteinExistence type="predicted"/>
<sequence>MFARTIFTLVQAATFAAAAAIPHHATTAQLEARSAPVAPHTAHFKRCGGCGFGGCGCGCTCDCGYGGFGGYGGYGGLGGYGYPFITSVTSDFDRNFNAANFNSNTLYANNVNANAVNDNVHAFNNANVVA</sequence>
<protein>
    <submittedName>
        <fullName evidence="1">Uncharacterized protein</fullName>
    </submittedName>
</protein>
<name>A0ACC1M7N3_9FUNG</name>